<sequence length="34" mass="3680">MLLLHCTDYLGLVVIVPVKVLGLPANQLTTLFAI</sequence>
<evidence type="ECO:0000313" key="1">
    <source>
        <dbReference type="EMBL" id="XHV14959.1"/>
    </source>
</evidence>
<accession>A0AB74UIW4</accession>
<proteinExistence type="predicted"/>
<dbReference type="EMBL" id="PQ374180">
    <property type="protein sequence ID" value="XHV14959.1"/>
    <property type="molecule type" value="Genomic_DNA"/>
</dbReference>
<organism evidence="1">
    <name type="scientific">Klebsiella phage Hope</name>
    <dbReference type="NCBI Taxonomy" id="3350564"/>
    <lineage>
        <taxon>Viruses</taxon>
        <taxon>Duplodnaviria</taxon>
        <taxon>Heunggongvirae</taxon>
        <taxon>Uroviricota</taxon>
        <taxon>Caudoviricetes</taxon>
    </lineage>
</organism>
<reference evidence="1" key="1">
    <citation type="submission" date="2024-10" db="EMBL/GenBank/DDBJ databases">
        <authorList>
            <person name="Jemina J."/>
            <person name="Pratiankara J.K."/>
            <person name="Shobana S."/>
        </authorList>
    </citation>
    <scope>NUCLEOTIDE SEQUENCE</scope>
</reference>
<gene>
    <name evidence="1" type="ORF">LOLGXRTD_CDS0045</name>
</gene>
<name>A0AB74UIW4_9CAUD</name>
<protein>
    <submittedName>
        <fullName evidence="1">Uncharacterized protein</fullName>
    </submittedName>
</protein>